<organism evidence="1 2">
    <name type="scientific">Fusarium duplospermum</name>
    <dbReference type="NCBI Taxonomy" id="1325734"/>
    <lineage>
        <taxon>Eukaryota</taxon>
        <taxon>Fungi</taxon>
        <taxon>Dikarya</taxon>
        <taxon>Ascomycota</taxon>
        <taxon>Pezizomycotina</taxon>
        <taxon>Sordariomycetes</taxon>
        <taxon>Hypocreomycetidae</taxon>
        <taxon>Hypocreales</taxon>
        <taxon>Nectriaceae</taxon>
        <taxon>Fusarium</taxon>
        <taxon>Fusarium solani species complex</taxon>
    </lineage>
</organism>
<comment type="caution">
    <text evidence="1">The sequence shown here is derived from an EMBL/GenBank/DDBJ whole genome shotgun (WGS) entry which is preliminary data.</text>
</comment>
<keyword evidence="2" id="KW-1185">Reference proteome</keyword>
<evidence type="ECO:0000313" key="1">
    <source>
        <dbReference type="EMBL" id="RSL55694.1"/>
    </source>
</evidence>
<reference evidence="1 2" key="1">
    <citation type="submission" date="2017-06" db="EMBL/GenBank/DDBJ databases">
        <title>Comparative genomic analysis of Ambrosia Fusariam Clade fungi.</title>
        <authorList>
            <person name="Stajich J.E."/>
            <person name="Carrillo J."/>
            <person name="Kijimoto T."/>
            <person name="Eskalen A."/>
            <person name="O'Donnell K."/>
            <person name="Kasson M."/>
        </authorList>
    </citation>
    <scope>NUCLEOTIDE SEQUENCE [LARGE SCALE GENOMIC DNA]</scope>
    <source>
        <strain evidence="1 2">NRRL62584</strain>
    </source>
</reference>
<dbReference type="STRING" id="1325734.A0A428PRT6"/>
<dbReference type="EMBL" id="NKCI01000099">
    <property type="protein sequence ID" value="RSL55694.1"/>
    <property type="molecule type" value="Genomic_DNA"/>
</dbReference>
<accession>A0A428PRT6</accession>
<sequence length="82" mass="9205">MAVGLDYFRKWYGALLCQHSIKRAEEDKVPVRVIAAALSMNLSEALEYTCTAKIGITDERPDKQASIAFWVQKWDPSNGTAE</sequence>
<gene>
    <name evidence="1" type="ORF">CEP54_009272</name>
</gene>
<name>A0A428PRT6_9HYPO</name>
<proteinExistence type="predicted"/>
<dbReference type="AlphaFoldDB" id="A0A428PRT6"/>
<protein>
    <submittedName>
        <fullName evidence="1">Uncharacterized protein</fullName>
    </submittedName>
</protein>
<dbReference type="OrthoDB" id="4738875at2759"/>
<dbReference type="Proteomes" id="UP000288168">
    <property type="component" value="Unassembled WGS sequence"/>
</dbReference>
<evidence type="ECO:0000313" key="2">
    <source>
        <dbReference type="Proteomes" id="UP000288168"/>
    </source>
</evidence>